<dbReference type="AlphaFoldDB" id="A0AAV5WCR9"/>
<dbReference type="Proteomes" id="UP001432322">
    <property type="component" value="Unassembled WGS sequence"/>
</dbReference>
<protein>
    <recommendedName>
        <fullName evidence="7">DRBM domain-containing protein</fullName>
    </recommendedName>
</protein>
<dbReference type="FunFam" id="3.30.160.20:FF:000021">
    <property type="entry name" value="Microprocessor complex subunit DGCR8"/>
    <property type="match status" value="1"/>
</dbReference>
<evidence type="ECO:0008006" key="7">
    <source>
        <dbReference type="Google" id="ProtNLM"/>
    </source>
</evidence>
<feature type="region of interest" description="Disordered" evidence="2">
    <location>
        <begin position="1"/>
        <end position="96"/>
    </location>
</feature>
<keyword evidence="6" id="KW-1185">Reference proteome</keyword>
<feature type="domain" description="DRBM" evidence="4">
    <location>
        <begin position="367"/>
        <end position="456"/>
    </location>
</feature>
<dbReference type="InterPro" id="IPR014720">
    <property type="entry name" value="dsRBD_dom"/>
</dbReference>
<dbReference type="GO" id="GO:0070878">
    <property type="term" value="F:primary miRNA binding"/>
    <property type="evidence" value="ECO:0007669"/>
    <property type="project" value="TreeGrafter"/>
</dbReference>
<dbReference type="GO" id="GO:0031053">
    <property type="term" value="P:primary miRNA processing"/>
    <property type="evidence" value="ECO:0007669"/>
    <property type="project" value="InterPro"/>
</dbReference>
<evidence type="ECO:0000256" key="2">
    <source>
        <dbReference type="SAM" id="MobiDB-lite"/>
    </source>
</evidence>
<dbReference type="CDD" id="cd19868">
    <property type="entry name" value="DSRM_DGCR8_rpt2"/>
    <property type="match status" value="1"/>
</dbReference>
<name>A0AAV5WCR9_9BILA</name>
<feature type="domain" description="WW" evidence="3">
    <location>
        <begin position="190"/>
        <end position="223"/>
    </location>
</feature>
<evidence type="ECO:0000313" key="5">
    <source>
        <dbReference type="EMBL" id="GMT28493.1"/>
    </source>
</evidence>
<dbReference type="EMBL" id="BTSY01000005">
    <property type="protein sequence ID" value="GMT28493.1"/>
    <property type="molecule type" value="Genomic_DNA"/>
</dbReference>
<dbReference type="Gene3D" id="3.30.160.20">
    <property type="match status" value="2"/>
</dbReference>
<feature type="region of interest" description="Disordered" evidence="2">
    <location>
        <begin position="409"/>
        <end position="435"/>
    </location>
</feature>
<dbReference type="PANTHER" id="PTHR13482">
    <property type="entry name" value="MICRORNA PROCESSOR COMPLEX SUBUNIT DGCR8"/>
    <property type="match status" value="1"/>
</dbReference>
<sequence length="667" mass="75816">QVPHLSVMDNDEEDGDAGSVEELERMRLILKQELGSTDDSSSGSESDSEPYEDSSSNDDESSSDEFKHNHVERNEEEENSGCPAKRMKLEDGISEDELDDTLLYPQSNAECRSESFEGTCDKQQLESKVDEVYEGPSQMHESRLGDNYTCDERSQLFQSNGCPLKSEQGDEVPLKRKKRVPEYRGTDFVLPLPEGWIETVHDSGIPIYMHRCSRVVSLSRPYVIGNESFRRHSIPIGSIPCEQQRRMKDHRENARITLQDGANSQITIPQVELKTLNELRDVRVSPDELYERAKETFCIKEIMVYKFKDWKTIREDKKREYRENAMKEESTLNLDGKNAMITVAAGCGNYGNKMMKRGHILNTAGKTSVTMLHEYVQKVLKGQIEYQYAQVKSSIKPYSAICYLKTKRDSGPKKENGQNGENSEENGRFVIGKGSGTTKKESKCIAATNALKVLVPGLNIDVKHIVRGNMTDKESVELFDLLPIDDDRVSAMSEKTGNQQPFAILQECLRSNAAWGNTNIDEKCDRISHHQHELTMKVGKHEVQVTCSNKREGRQKCAQNLLKKLHPALDTWGSILRLYSSCTMDEQQETKKVRDEVVRLAPNGTIKGYTRNEAVLTALRSEMNRVYGRKGRMERKEGLLNTRLSIERGEEEKWSEEDPLPAHSIDL</sequence>
<keyword evidence="1" id="KW-0694">RNA-binding</keyword>
<dbReference type="PANTHER" id="PTHR13482:SF3">
    <property type="entry name" value="MICROPROCESSOR COMPLEX SUBUNIT DGCR8"/>
    <property type="match status" value="1"/>
</dbReference>
<evidence type="ECO:0000256" key="1">
    <source>
        <dbReference type="PROSITE-ProRule" id="PRU00266"/>
    </source>
</evidence>
<evidence type="ECO:0000259" key="3">
    <source>
        <dbReference type="PROSITE" id="PS50020"/>
    </source>
</evidence>
<dbReference type="SUPFAM" id="SSF54768">
    <property type="entry name" value="dsRNA-binding domain-like"/>
    <property type="match status" value="1"/>
</dbReference>
<dbReference type="GO" id="GO:0042802">
    <property type="term" value="F:identical protein binding"/>
    <property type="evidence" value="ECO:0007669"/>
    <property type="project" value="InterPro"/>
</dbReference>
<feature type="compositionally biased region" description="Acidic residues" evidence="2">
    <location>
        <begin position="46"/>
        <end position="63"/>
    </location>
</feature>
<dbReference type="GO" id="GO:0020037">
    <property type="term" value="F:heme binding"/>
    <property type="evidence" value="ECO:0007669"/>
    <property type="project" value="InterPro"/>
</dbReference>
<evidence type="ECO:0000313" key="6">
    <source>
        <dbReference type="Proteomes" id="UP001432322"/>
    </source>
</evidence>
<feature type="compositionally biased region" description="Acidic residues" evidence="2">
    <location>
        <begin position="9"/>
        <end position="21"/>
    </location>
</feature>
<accession>A0AAV5WCR9</accession>
<dbReference type="Gene3D" id="2.20.70.10">
    <property type="match status" value="1"/>
</dbReference>
<feature type="compositionally biased region" description="Basic and acidic residues" evidence="2">
    <location>
        <begin position="64"/>
        <end position="73"/>
    </location>
</feature>
<dbReference type="InterPro" id="IPR040375">
    <property type="entry name" value="DGCR8"/>
</dbReference>
<feature type="non-terminal residue" evidence="5">
    <location>
        <position position="1"/>
    </location>
</feature>
<reference evidence="5" key="1">
    <citation type="submission" date="2023-10" db="EMBL/GenBank/DDBJ databases">
        <title>Genome assembly of Pristionchus species.</title>
        <authorList>
            <person name="Yoshida K."/>
            <person name="Sommer R.J."/>
        </authorList>
    </citation>
    <scope>NUCLEOTIDE SEQUENCE</scope>
    <source>
        <strain evidence="5">RS5133</strain>
    </source>
</reference>
<evidence type="ECO:0000259" key="4">
    <source>
        <dbReference type="PROSITE" id="PS50137"/>
    </source>
</evidence>
<dbReference type="PROSITE" id="PS50137">
    <property type="entry name" value="DS_RBD"/>
    <property type="match status" value="1"/>
</dbReference>
<organism evidence="5 6">
    <name type="scientific">Pristionchus fissidentatus</name>
    <dbReference type="NCBI Taxonomy" id="1538716"/>
    <lineage>
        <taxon>Eukaryota</taxon>
        <taxon>Metazoa</taxon>
        <taxon>Ecdysozoa</taxon>
        <taxon>Nematoda</taxon>
        <taxon>Chromadorea</taxon>
        <taxon>Rhabditida</taxon>
        <taxon>Rhabditina</taxon>
        <taxon>Diplogasteromorpha</taxon>
        <taxon>Diplogasteroidea</taxon>
        <taxon>Neodiplogasteridae</taxon>
        <taxon>Pristionchus</taxon>
    </lineage>
</organism>
<dbReference type="InterPro" id="IPR001202">
    <property type="entry name" value="WW_dom"/>
</dbReference>
<proteinExistence type="predicted"/>
<comment type="caution">
    <text evidence="5">The sequence shown here is derived from an EMBL/GenBank/DDBJ whole genome shotgun (WGS) entry which is preliminary data.</text>
</comment>
<dbReference type="Pfam" id="PF00035">
    <property type="entry name" value="dsrm"/>
    <property type="match status" value="1"/>
</dbReference>
<dbReference type="GO" id="GO:0070877">
    <property type="term" value="C:microprocessor complex"/>
    <property type="evidence" value="ECO:0007669"/>
    <property type="project" value="InterPro"/>
</dbReference>
<gene>
    <name evidence="5" type="ORF">PFISCL1PPCAC_19790</name>
</gene>
<dbReference type="GO" id="GO:0003725">
    <property type="term" value="F:double-stranded RNA binding"/>
    <property type="evidence" value="ECO:0007669"/>
    <property type="project" value="TreeGrafter"/>
</dbReference>
<dbReference type="PROSITE" id="PS50020">
    <property type="entry name" value="WW_DOMAIN_2"/>
    <property type="match status" value="1"/>
</dbReference>